<dbReference type="RefSeq" id="WP_254292241.1">
    <property type="nucleotide sequence ID" value="NZ_JAMLDX010000004.1"/>
</dbReference>
<gene>
    <name evidence="2" type="ORF">M9978_06715</name>
</gene>
<sequence>MRLPIGGVLADAAALWRAERDVVARVAGVFFLLPVLALAMLVSTLPAIADRTNEEAVFAAVRAFYVANFAWLLLVSLALDFGGFALLSLFLRGGRTVGELLTASLLRLVPFVLIGFLTGTLINLGFALYVIPGLYIFGRSWLMGAAYAAEPERGLLAAIERGFRLSAGNGWRIALLGCGTAAIAGSAALVMLVVAQTLTALAGNSPWVQVVALVPVAAAGAAAFVAFTLVRVAIYRRLAGSSSGT</sequence>
<dbReference type="AlphaFoldDB" id="A0A9X2KK37"/>
<keyword evidence="1" id="KW-0472">Membrane</keyword>
<evidence type="ECO:0000256" key="1">
    <source>
        <dbReference type="SAM" id="Phobius"/>
    </source>
</evidence>
<reference evidence="2" key="1">
    <citation type="submission" date="2022-05" db="EMBL/GenBank/DDBJ databases">
        <title>Sphingomonas sp. strain MG17 Genome sequencing and assembly.</title>
        <authorList>
            <person name="Kim I."/>
        </authorList>
    </citation>
    <scope>NUCLEOTIDE SEQUENCE</scope>
    <source>
        <strain evidence="2">MG17</strain>
    </source>
</reference>
<proteinExistence type="predicted"/>
<protein>
    <recommendedName>
        <fullName evidence="4">Glycerophosphoryl diester phosphodiesterase membrane domain-containing protein</fullName>
    </recommendedName>
</protein>
<feature type="transmembrane region" description="Helical" evidence="1">
    <location>
        <begin position="207"/>
        <end position="230"/>
    </location>
</feature>
<keyword evidence="3" id="KW-1185">Reference proteome</keyword>
<accession>A0A9X2KK37</accession>
<evidence type="ECO:0000313" key="3">
    <source>
        <dbReference type="Proteomes" id="UP001139451"/>
    </source>
</evidence>
<comment type="caution">
    <text evidence="2">The sequence shown here is derived from an EMBL/GenBank/DDBJ whole genome shotgun (WGS) entry which is preliminary data.</text>
</comment>
<feature type="transmembrane region" description="Helical" evidence="1">
    <location>
        <begin position="103"/>
        <end position="122"/>
    </location>
</feature>
<dbReference type="Proteomes" id="UP001139451">
    <property type="component" value="Unassembled WGS sequence"/>
</dbReference>
<evidence type="ECO:0008006" key="4">
    <source>
        <dbReference type="Google" id="ProtNLM"/>
    </source>
</evidence>
<feature type="transmembrane region" description="Helical" evidence="1">
    <location>
        <begin position="26"/>
        <end position="49"/>
    </location>
</feature>
<keyword evidence="1" id="KW-1133">Transmembrane helix</keyword>
<organism evidence="2 3">
    <name type="scientific">Sphingomonas tagetis</name>
    <dbReference type="NCBI Taxonomy" id="2949092"/>
    <lineage>
        <taxon>Bacteria</taxon>
        <taxon>Pseudomonadati</taxon>
        <taxon>Pseudomonadota</taxon>
        <taxon>Alphaproteobacteria</taxon>
        <taxon>Sphingomonadales</taxon>
        <taxon>Sphingomonadaceae</taxon>
        <taxon>Sphingomonas</taxon>
    </lineage>
</organism>
<feature type="transmembrane region" description="Helical" evidence="1">
    <location>
        <begin position="170"/>
        <end position="195"/>
    </location>
</feature>
<keyword evidence="1" id="KW-0812">Transmembrane</keyword>
<evidence type="ECO:0000313" key="2">
    <source>
        <dbReference type="EMBL" id="MCP3730119.1"/>
    </source>
</evidence>
<feature type="transmembrane region" description="Helical" evidence="1">
    <location>
        <begin position="69"/>
        <end position="91"/>
    </location>
</feature>
<dbReference type="EMBL" id="JAMLDX010000004">
    <property type="protein sequence ID" value="MCP3730119.1"/>
    <property type="molecule type" value="Genomic_DNA"/>
</dbReference>
<name>A0A9X2KK37_9SPHN</name>